<evidence type="ECO:0000313" key="2">
    <source>
        <dbReference type="EMBL" id="MCU4973789.1"/>
    </source>
</evidence>
<proteinExistence type="predicted"/>
<dbReference type="Proteomes" id="UP001320972">
    <property type="component" value="Unassembled WGS sequence"/>
</dbReference>
<dbReference type="RefSeq" id="WP_338008133.1">
    <property type="nucleotide sequence ID" value="NZ_JAOPKB010000008.1"/>
</dbReference>
<gene>
    <name evidence="2" type="ORF">OB955_13705</name>
</gene>
<feature type="region of interest" description="Disordered" evidence="1">
    <location>
        <begin position="1"/>
        <end position="55"/>
    </location>
</feature>
<accession>A0ABT2QFW4</accession>
<organism evidence="2 3">
    <name type="scientific">Natronoglomus mannanivorans</name>
    <dbReference type="NCBI Taxonomy" id="2979990"/>
    <lineage>
        <taxon>Archaea</taxon>
        <taxon>Methanobacteriati</taxon>
        <taxon>Methanobacteriota</taxon>
        <taxon>Stenosarchaea group</taxon>
        <taxon>Halobacteria</taxon>
        <taxon>Halobacteriales</taxon>
        <taxon>Natrialbaceae</taxon>
        <taxon>Natronoglomus</taxon>
    </lineage>
</organism>
<reference evidence="2 3" key="1">
    <citation type="submission" date="2022-09" db="EMBL/GenBank/DDBJ databases">
        <title>Enrichment on poylsaccharides allowed isolation of novel metabolic and taxonomic groups of Haloarchaea.</title>
        <authorList>
            <person name="Sorokin D.Y."/>
            <person name="Elcheninov A.G."/>
            <person name="Khizhniak T.V."/>
            <person name="Kolganova T.V."/>
            <person name="Kublanov I.V."/>
        </authorList>
    </citation>
    <scope>NUCLEOTIDE SEQUENCE [LARGE SCALE GENOMIC DNA]</scope>
    <source>
        <strain evidence="2 3">AArc-m2/3/4</strain>
    </source>
</reference>
<name>A0ABT2QFW4_9EURY</name>
<feature type="compositionally biased region" description="Basic and acidic residues" evidence="1">
    <location>
        <begin position="39"/>
        <end position="55"/>
    </location>
</feature>
<evidence type="ECO:0000313" key="3">
    <source>
        <dbReference type="Proteomes" id="UP001320972"/>
    </source>
</evidence>
<dbReference type="EMBL" id="JAOPKB010000008">
    <property type="protein sequence ID" value="MCU4973789.1"/>
    <property type="molecule type" value="Genomic_DNA"/>
</dbReference>
<evidence type="ECO:0000256" key="1">
    <source>
        <dbReference type="SAM" id="MobiDB-lite"/>
    </source>
</evidence>
<protein>
    <submittedName>
        <fullName evidence="2">Uncharacterized protein</fullName>
    </submittedName>
</protein>
<sequence>MRLPYIGPSSDGQHRRRPPDGDSERRYSRLQDGSETEAAGEHRDGDGDGGEDRDG</sequence>
<comment type="caution">
    <text evidence="2">The sequence shown here is derived from an EMBL/GenBank/DDBJ whole genome shotgun (WGS) entry which is preliminary data.</text>
</comment>
<feature type="compositionally biased region" description="Basic and acidic residues" evidence="1">
    <location>
        <begin position="18"/>
        <end position="29"/>
    </location>
</feature>
<keyword evidence="3" id="KW-1185">Reference proteome</keyword>